<protein>
    <recommendedName>
        <fullName evidence="6">Autophagy-related protein 27</fullName>
    </recommendedName>
</protein>
<keyword evidence="8 18" id="KW-0812">Transmembrane</keyword>
<keyword evidence="7" id="KW-0813">Transport</keyword>
<keyword evidence="9 19" id="KW-0732">Signal</keyword>
<evidence type="ECO:0000256" key="7">
    <source>
        <dbReference type="ARBA" id="ARBA00022448"/>
    </source>
</evidence>
<evidence type="ECO:0000256" key="14">
    <source>
        <dbReference type="ARBA" id="ARBA00023128"/>
    </source>
</evidence>
<dbReference type="Proteomes" id="UP000075880">
    <property type="component" value="Unassembled WGS sequence"/>
</dbReference>
<evidence type="ECO:0000256" key="19">
    <source>
        <dbReference type="SAM" id="SignalP"/>
    </source>
</evidence>
<dbReference type="Pfam" id="PF09451">
    <property type="entry name" value="ATG27"/>
    <property type="match status" value="1"/>
</dbReference>
<evidence type="ECO:0000256" key="16">
    <source>
        <dbReference type="ARBA" id="ARBA00023157"/>
    </source>
</evidence>
<evidence type="ECO:0000256" key="4">
    <source>
        <dbReference type="ARBA" id="ARBA00004472"/>
    </source>
</evidence>
<comment type="subcellular location">
    <subcellularLocation>
        <location evidence="2">Cytoplasmic vesicle membrane</location>
        <topology evidence="2">Single-pass type I membrane protein</topology>
    </subcellularLocation>
    <subcellularLocation>
        <location evidence="3">Golgi apparatus membrane</location>
    </subcellularLocation>
    <subcellularLocation>
        <location evidence="1">Mitochondrion membrane</location>
        <topology evidence="1">Single-pass membrane protein</topology>
    </subcellularLocation>
    <subcellularLocation>
        <location evidence="4">Preautophagosomal structure membrane</location>
        <topology evidence="4">Single-pass type I membrane protein</topology>
    </subcellularLocation>
</comment>
<proteinExistence type="inferred from homology"/>
<keyword evidence="11 18" id="KW-1133">Transmembrane helix</keyword>
<evidence type="ECO:0000256" key="5">
    <source>
        <dbReference type="ARBA" id="ARBA00005363"/>
    </source>
</evidence>
<keyword evidence="12" id="KW-0072">Autophagy</keyword>
<evidence type="ECO:0000256" key="18">
    <source>
        <dbReference type="SAM" id="Phobius"/>
    </source>
</evidence>
<name>A0AAG5D5L8_ANOAO</name>
<reference evidence="21" key="1">
    <citation type="submission" date="2024-04" db="UniProtKB">
        <authorList>
            <consortium name="EnsemblMetazoa"/>
        </authorList>
    </citation>
    <scope>IDENTIFICATION</scope>
    <source>
        <strain evidence="21">EBRO</strain>
    </source>
</reference>
<keyword evidence="10" id="KW-0653">Protein transport</keyword>
<keyword evidence="13" id="KW-0333">Golgi apparatus</keyword>
<sequence>MCKYLVLLLCCALNFTYADECKKIGDCSCEYYDGTGVNLSPIIGRGSLPLQANDANGVVYFFSPCEDQIYIPDNHTNTSVVENNPCSKGYTLCRVTANNTTFNYTRLGELKETQFTKGKDGDGLYLTYVKPNQSTTHVKLVCSSDKKSYFFPGAPEDGTTNLLLFSPHACPVTVEDFSKPSTGTVLLIMLFVTFLSYFIIGATVNAIYLGARGMEIVPHVDFWRDLPSLVRDGAVYLQNGCRVTSQAPNTDSYDAI</sequence>
<feature type="signal peptide" evidence="19">
    <location>
        <begin position="1"/>
        <end position="18"/>
    </location>
</feature>
<evidence type="ECO:0000256" key="10">
    <source>
        <dbReference type="ARBA" id="ARBA00022927"/>
    </source>
</evidence>
<dbReference type="Gene3D" id="2.70.130.10">
    <property type="entry name" value="Mannose-6-phosphate receptor binding domain"/>
    <property type="match status" value="1"/>
</dbReference>
<organism evidence="21 22">
    <name type="scientific">Anopheles atroparvus</name>
    <name type="common">European mosquito</name>
    <dbReference type="NCBI Taxonomy" id="41427"/>
    <lineage>
        <taxon>Eukaryota</taxon>
        <taxon>Metazoa</taxon>
        <taxon>Ecdysozoa</taxon>
        <taxon>Arthropoda</taxon>
        <taxon>Hexapoda</taxon>
        <taxon>Insecta</taxon>
        <taxon>Pterygota</taxon>
        <taxon>Neoptera</taxon>
        <taxon>Endopterygota</taxon>
        <taxon>Diptera</taxon>
        <taxon>Nematocera</taxon>
        <taxon>Culicoidea</taxon>
        <taxon>Culicidae</taxon>
        <taxon>Anophelinae</taxon>
        <taxon>Anopheles</taxon>
    </lineage>
</organism>
<evidence type="ECO:0000256" key="17">
    <source>
        <dbReference type="ARBA" id="ARBA00023329"/>
    </source>
</evidence>
<evidence type="ECO:0000256" key="15">
    <source>
        <dbReference type="ARBA" id="ARBA00023136"/>
    </source>
</evidence>
<dbReference type="PANTHER" id="PTHR15071:SF0">
    <property type="entry name" value="MANNOSE 6-PHOSPHATE RECEPTOR-LIKE PROTEIN 1"/>
    <property type="match status" value="1"/>
</dbReference>
<dbReference type="PANTHER" id="PTHR15071">
    <property type="entry name" value="MANNOSE-6-PHOSPHATE RECEPTOR FAMILY MEMBER"/>
    <property type="match status" value="1"/>
</dbReference>
<evidence type="ECO:0000256" key="12">
    <source>
        <dbReference type="ARBA" id="ARBA00023006"/>
    </source>
</evidence>
<dbReference type="GO" id="GO:0010008">
    <property type="term" value="C:endosome membrane"/>
    <property type="evidence" value="ECO:0007669"/>
    <property type="project" value="UniProtKB-SubCell"/>
</dbReference>
<dbReference type="InterPro" id="IPR018939">
    <property type="entry name" value="Autophagy-rel_prot_27"/>
</dbReference>
<dbReference type="GO" id="GO:0034045">
    <property type="term" value="C:phagophore assembly site membrane"/>
    <property type="evidence" value="ECO:0007669"/>
    <property type="project" value="UniProtKB-SubCell"/>
</dbReference>
<evidence type="ECO:0000256" key="2">
    <source>
        <dbReference type="ARBA" id="ARBA00004358"/>
    </source>
</evidence>
<keyword evidence="17" id="KW-0968">Cytoplasmic vesicle</keyword>
<keyword evidence="22" id="KW-1185">Reference proteome</keyword>
<evidence type="ECO:0000256" key="9">
    <source>
        <dbReference type="ARBA" id="ARBA00022729"/>
    </source>
</evidence>
<evidence type="ECO:0000256" key="6">
    <source>
        <dbReference type="ARBA" id="ARBA00013776"/>
    </source>
</evidence>
<dbReference type="GO" id="GO:0006914">
    <property type="term" value="P:autophagy"/>
    <property type="evidence" value="ECO:0007669"/>
    <property type="project" value="UniProtKB-KW"/>
</dbReference>
<dbReference type="EnsemblMetazoa" id="ENSAATROPT006820">
    <property type="protein sequence ID" value="ENSAATROPP006144"/>
    <property type="gene ID" value="ENSAATROPG005553"/>
</dbReference>
<evidence type="ECO:0000313" key="21">
    <source>
        <dbReference type="EnsemblMetazoa" id="ENSAATROPP006144"/>
    </source>
</evidence>
<evidence type="ECO:0000256" key="13">
    <source>
        <dbReference type="ARBA" id="ARBA00023034"/>
    </source>
</evidence>
<feature type="domain" description="MRH" evidence="20">
    <location>
        <begin position="25"/>
        <end position="172"/>
    </location>
</feature>
<dbReference type="GO" id="GO:0000139">
    <property type="term" value="C:Golgi membrane"/>
    <property type="evidence" value="ECO:0007669"/>
    <property type="project" value="UniProtKB-SubCell"/>
</dbReference>
<feature type="transmembrane region" description="Helical" evidence="18">
    <location>
        <begin position="185"/>
        <end position="209"/>
    </location>
</feature>
<dbReference type="GO" id="GO:0015031">
    <property type="term" value="P:protein transport"/>
    <property type="evidence" value="ECO:0007669"/>
    <property type="project" value="UniProtKB-KW"/>
</dbReference>
<evidence type="ECO:0000256" key="3">
    <source>
        <dbReference type="ARBA" id="ARBA00004394"/>
    </source>
</evidence>
<dbReference type="SUPFAM" id="SSF50911">
    <property type="entry name" value="Mannose 6-phosphate receptor domain"/>
    <property type="match status" value="1"/>
</dbReference>
<dbReference type="InterPro" id="IPR009011">
    <property type="entry name" value="Man6P_isomerase_rcpt-bd_dom_sf"/>
</dbReference>
<accession>A0AAG5D5L8</accession>
<evidence type="ECO:0000256" key="8">
    <source>
        <dbReference type="ARBA" id="ARBA00022692"/>
    </source>
</evidence>
<dbReference type="GO" id="GO:0031966">
    <property type="term" value="C:mitochondrial membrane"/>
    <property type="evidence" value="ECO:0007669"/>
    <property type="project" value="UniProtKB-SubCell"/>
</dbReference>
<evidence type="ECO:0000256" key="11">
    <source>
        <dbReference type="ARBA" id="ARBA00022989"/>
    </source>
</evidence>
<dbReference type="PROSITE" id="PS51914">
    <property type="entry name" value="MRH"/>
    <property type="match status" value="1"/>
</dbReference>
<dbReference type="AlphaFoldDB" id="A0AAG5D5L8"/>
<evidence type="ECO:0000259" key="20">
    <source>
        <dbReference type="PROSITE" id="PS51914"/>
    </source>
</evidence>
<evidence type="ECO:0000313" key="22">
    <source>
        <dbReference type="Proteomes" id="UP000075880"/>
    </source>
</evidence>
<comment type="similarity">
    <text evidence="5">Belongs to the ATG27 family.</text>
</comment>
<keyword evidence="16" id="KW-1015">Disulfide bond</keyword>
<keyword evidence="15 18" id="KW-0472">Membrane</keyword>
<evidence type="ECO:0000256" key="1">
    <source>
        <dbReference type="ARBA" id="ARBA00004304"/>
    </source>
</evidence>
<feature type="chain" id="PRO_5042594254" description="Autophagy-related protein 27" evidence="19">
    <location>
        <begin position="19"/>
        <end position="256"/>
    </location>
</feature>
<dbReference type="InterPro" id="IPR044865">
    <property type="entry name" value="MRH_dom"/>
</dbReference>
<keyword evidence="14" id="KW-0496">Mitochondrion</keyword>
<dbReference type="GO" id="GO:0005802">
    <property type="term" value="C:trans-Golgi network"/>
    <property type="evidence" value="ECO:0007669"/>
    <property type="project" value="TreeGrafter"/>
</dbReference>